<name>A0A1X7UVJ1_AMPQE</name>
<organism evidence="3">
    <name type="scientific">Amphimedon queenslandica</name>
    <name type="common">Sponge</name>
    <dbReference type="NCBI Taxonomy" id="400682"/>
    <lineage>
        <taxon>Eukaryota</taxon>
        <taxon>Metazoa</taxon>
        <taxon>Porifera</taxon>
        <taxon>Demospongiae</taxon>
        <taxon>Heteroscleromorpha</taxon>
        <taxon>Haplosclerida</taxon>
        <taxon>Niphatidae</taxon>
        <taxon>Amphimedon</taxon>
    </lineage>
</organism>
<dbReference type="Gene3D" id="3.30.420.10">
    <property type="entry name" value="Ribonuclease H-like superfamily/Ribonuclease H"/>
    <property type="match status" value="1"/>
</dbReference>
<dbReference type="InterPro" id="IPR036397">
    <property type="entry name" value="RNaseH_sf"/>
</dbReference>
<feature type="compositionally biased region" description="Low complexity" evidence="1">
    <location>
        <begin position="317"/>
        <end position="337"/>
    </location>
</feature>
<dbReference type="InParanoid" id="A0A1X7UVJ1"/>
<dbReference type="InterPro" id="IPR001584">
    <property type="entry name" value="Integrase_cat-core"/>
</dbReference>
<accession>A0A1X7UVJ1</accession>
<feature type="compositionally biased region" description="Polar residues" evidence="1">
    <location>
        <begin position="282"/>
        <end position="298"/>
    </location>
</feature>
<dbReference type="PROSITE" id="PS50994">
    <property type="entry name" value="INTEGRASE"/>
    <property type="match status" value="1"/>
</dbReference>
<dbReference type="AlphaFoldDB" id="A0A1X7UVJ1"/>
<reference evidence="3" key="1">
    <citation type="submission" date="2017-05" db="UniProtKB">
        <authorList>
            <consortium name="EnsemblMetazoa"/>
        </authorList>
    </citation>
    <scope>IDENTIFICATION</scope>
</reference>
<dbReference type="InterPro" id="IPR012337">
    <property type="entry name" value="RNaseH-like_sf"/>
</dbReference>
<proteinExistence type="predicted"/>
<dbReference type="GO" id="GO:0015074">
    <property type="term" value="P:DNA integration"/>
    <property type="evidence" value="ECO:0007669"/>
    <property type="project" value="InterPro"/>
</dbReference>
<feature type="domain" description="Integrase catalytic" evidence="2">
    <location>
        <begin position="58"/>
        <end position="159"/>
    </location>
</feature>
<evidence type="ECO:0000256" key="1">
    <source>
        <dbReference type="SAM" id="MobiDB-lite"/>
    </source>
</evidence>
<dbReference type="PANTHER" id="PTHR37984:SF5">
    <property type="entry name" value="PROTEIN NYNRIN-LIKE"/>
    <property type="match status" value="1"/>
</dbReference>
<dbReference type="OrthoDB" id="8187670at2759"/>
<feature type="region of interest" description="Disordered" evidence="1">
    <location>
        <begin position="258"/>
        <end position="384"/>
    </location>
</feature>
<sequence length="398" mass="44590">MATEGEEGLLEKAVLYLAEKKFNDGISNNRKRQIRAKAKKFVLKSDAFYYNPGNTKPVFMRMGLPKLLTSDQGGEFKSDLEKKITRFLQIKRHYITPCHPQANGLDKHWNQTLKAMTVKFTAGKKDQCDEYLPTCVFAYNTAKHESTLNTTFEVMFGRKANLAINLDFEDAEGEQFLHDTMSKLTATRKELLQTTRNNVAVAQERQKEQRKKRKGGAMRYKWLGPYHVINDVGKGFYSLKDVASNAVIKRIHGAHLKQFKTPPTSPATSQSLSEDSSYIHVSESSASKDFSHNESWITPSPLPPPIMHKSEPHSFTPLNSSKSSPSLSSLPPQSNYSIQSIPKSSPSNNTSTESLVQNQSQEHATNNETPDYEKDSVQPLSSVFPPEFVNVLGASATI</sequence>
<protein>
    <recommendedName>
        <fullName evidence="2">Integrase catalytic domain-containing protein</fullName>
    </recommendedName>
</protein>
<evidence type="ECO:0000313" key="3">
    <source>
        <dbReference type="EnsemblMetazoa" id="Aqu2.1.31686_001"/>
    </source>
</evidence>
<feature type="compositionally biased region" description="Polar residues" evidence="1">
    <location>
        <begin position="266"/>
        <end position="276"/>
    </location>
</feature>
<evidence type="ECO:0000259" key="2">
    <source>
        <dbReference type="PROSITE" id="PS50994"/>
    </source>
</evidence>
<dbReference type="SUPFAM" id="SSF53098">
    <property type="entry name" value="Ribonuclease H-like"/>
    <property type="match status" value="1"/>
</dbReference>
<feature type="compositionally biased region" description="Polar residues" evidence="1">
    <location>
        <begin position="338"/>
        <end position="369"/>
    </location>
</feature>
<dbReference type="EnsemblMetazoa" id="Aqu2.1.31686_001">
    <property type="protein sequence ID" value="Aqu2.1.31686_001"/>
    <property type="gene ID" value="Aqu2.1.31686"/>
</dbReference>
<dbReference type="InterPro" id="IPR050951">
    <property type="entry name" value="Retrovirus_Pol_polyprotein"/>
</dbReference>
<dbReference type="GO" id="GO:0003676">
    <property type="term" value="F:nucleic acid binding"/>
    <property type="evidence" value="ECO:0007669"/>
    <property type="project" value="InterPro"/>
</dbReference>
<dbReference type="PANTHER" id="PTHR37984">
    <property type="entry name" value="PROTEIN CBG26694"/>
    <property type="match status" value="1"/>
</dbReference>